<dbReference type="InterPro" id="IPR016024">
    <property type="entry name" value="ARM-type_fold"/>
</dbReference>
<protein>
    <submittedName>
        <fullName evidence="2">Uncharacterized protein</fullName>
    </submittedName>
</protein>
<accession>A2F497</accession>
<evidence type="ECO:0000256" key="1">
    <source>
        <dbReference type="SAM" id="MobiDB-lite"/>
    </source>
</evidence>
<dbReference type="AlphaFoldDB" id="A2F497"/>
<dbReference type="InParanoid" id="A2F497"/>
<feature type="compositionally biased region" description="Low complexity" evidence="1">
    <location>
        <begin position="14"/>
        <end position="25"/>
    </location>
</feature>
<dbReference type="RefSeq" id="XP_001313205.1">
    <property type="nucleotide sequence ID" value="XM_001313204.1"/>
</dbReference>
<organism evidence="2 3">
    <name type="scientific">Trichomonas vaginalis (strain ATCC PRA-98 / G3)</name>
    <dbReference type="NCBI Taxonomy" id="412133"/>
    <lineage>
        <taxon>Eukaryota</taxon>
        <taxon>Metamonada</taxon>
        <taxon>Parabasalia</taxon>
        <taxon>Trichomonadida</taxon>
        <taxon>Trichomonadidae</taxon>
        <taxon>Trichomonas</taxon>
    </lineage>
</organism>
<dbReference type="VEuPathDB" id="TrichDB:TVAGG3_1029100"/>
<proteinExistence type="predicted"/>
<dbReference type="SMR" id="A2F497"/>
<sequence length="438" mass="50270">MRRQKEIKSDLERSQPSPEVSPSEPCLKDIFSDEPEIIHRGILGLSYQVKTNTLVPSSLGHPVFKRLKEIIETNNDSILLFQVYALISEMTKNKIYVHMFYKAFLYEPVIENLNKNPFLVPLQLSLSILSSMYMWIKFSAKNLREKFHYFDLLIWLANHEQISSQDLEFIIEDILVASARFTIDSEGLNIDDIQPYFDIFNNLSNNERAFVFANIAALDLFNKLKEPSEIDITIFSDRIIPIMNDLDEDKLEILAITMLAISSTSDDQCIHLVQQHFFESATMTIRKPVKNSTLCKIMVAVQNVATVKMLAELFIQSPLSEAIKGIIEESNIDVRKEIIYLYALLCATHQMDSYVRDIPNILTITFDLIETFDENLSEEQQKYIYSALYCADVVIKYKIASNDDDFEGVDFSILDEIGTNASEQISVLANQILKIIPK</sequence>
<reference evidence="2" key="2">
    <citation type="journal article" date="2007" name="Science">
        <title>Draft genome sequence of the sexually transmitted pathogen Trichomonas vaginalis.</title>
        <authorList>
            <person name="Carlton J.M."/>
            <person name="Hirt R.P."/>
            <person name="Silva J.C."/>
            <person name="Delcher A.L."/>
            <person name="Schatz M."/>
            <person name="Zhao Q."/>
            <person name="Wortman J.R."/>
            <person name="Bidwell S.L."/>
            <person name="Alsmark U.C.M."/>
            <person name="Besteiro S."/>
            <person name="Sicheritz-Ponten T."/>
            <person name="Noel C.J."/>
            <person name="Dacks J.B."/>
            <person name="Foster P.G."/>
            <person name="Simillion C."/>
            <person name="Van de Peer Y."/>
            <person name="Miranda-Saavedra D."/>
            <person name="Barton G.J."/>
            <person name="Westrop G.D."/>
            <person name="Mueller S."/>
            <person name="Dessi D."/>
            <person name="Fiori P.L."/>
            <person name="Ren Q."/>
            <person name="Paulsen I."/>
            <person name="Zhang H."/>
            <person name="Bastida-Corcuera F.D."/>
            <person name="Simoes-Barbosa A."/>
            <person name="Brown M.T."/>
            <person name="Hayes R.D."/>
            <person name="Mukherjee M."/>
            <person name="Okumura C.Y."/>
            <person name="Schneider R."/>
            <person name="Smith A.J."/>
            <person name="Vanacova S."/>
            <person name="Villalvazo M."/>
            <person name="Haas B.J."/>
            <person name="Pertea M."/>
            <person name="Feldblyum T.V."/>
            <person name="Utterback T.R."/>
            <person name="Shu C.L."/>
            <person name="Osoegawa K."/>
            <person name="de Jong P.J."/>
            <person name="Hrdy I."/>
            <person name="Horvathova L."/>
            <person name="Zubacova Z."/>
            <person name="Dolezal P."/>
            <person name="Malik S.B."/>
            <person name="Logsdon J.M. Jr."/>
            <person name="Henze K."/>
            <person name="Gupta A."/>
            <person name="Wang C.C."/>
            <person name="Dunne R.L."/>
            <person name="Upcroft J.A."/>
            <person name="Upcroft P."/>
            <person name="White O."/>
            <person name="Salzberg S.L."/>
            <person name="Tang P."/>
            <person name="Chiu C.-H."/>
            <person name="Lee Y.-S."/>
            <person name="Embley T.M."/>
            <person name="Coombs G.H."/>
            <person name="Mottram J.C."/>
            <person name="Tachezy J."/>
            <person name="Fraser-Liggett C.M."/>
            <person name="Johnson P.J."/>
        </authorList>
    </citation>
    <scope>NUCLEOTIDE SEQUENCE [LARGE SCALE GENOMIC DNA]</scope>
    <source>
        <strain evidence="2">G3</strain>
    </source>
</reference>
<dbReference type="SUPFAM" id="SSF48371">
    <property type="entry name" value="ARM repeat"/>
    <property type="match status" value="1"/>
</dbReference>
<dbReference type="EMBL" id="DS113607">
    <property type="protein sequence ID" value="EAY00276.1"/>
    <property type="molecule type" value="Genomic_DNA"/>
</dbReference>
<name>A2F497_TRIV3</name>
<dbReference type="KEGG" id="tva:4758095"/>
<feature type="region of interest" description="Disordered" evidence="1">
    <location>
        <begin position="1"/>
        <end position="25"/>
    </location>
</feature>
<feature type="compositionally biased region" description="Basic and acidic residues" evidence="1">
    <location>
        <begin position="1"/>
        <end position="13"/>
    </location>
</feature>
<gene>
    <name evidence="2" type="ORF">TVAG_323950</name>
</gene>
<evidence type="ECO:0000313" key="3">
    <source>
        <dbReference type="Proteomes" id="UP000001542"/>
    </source>
</evidence>
<dbReference type="VEuPathDB" id="TrichDB:TVAG_323950"/>
<keyword evidence="3" id="KW-1185">Reference proteome</keyword>
<evidence type="ECO:0000313" key="2">
    <source>
        <dbReference type="EMBL" id="EAY00276.1"/>
    </source>
</evidence>
<reference evidence="2" key="1">
    <citation type="submission" date="2006-10" db="EMBL/GenBank/DDBJ databases">
        <authorList>
            <person name="Amadeo P."/>
            <person name="Zhao Q."/>
            <person name="Wortman J."/>
            <person name="Fraser-Liggett C."/>
            <person name="Carlton J."/>
        </authorList>
    </citation>
    <scope>NUCLEOTIDE SEQUENCE</scope>
    <source>
        <strain evidence="2">G3</strain>
    </source>
</reference>
<dbReference type="Proteomes" id="UP000001542">
    <property type="component" value="Unassembled WGS sequence"/>
</dbReference>